<name>A0A4C1XQI4_EUMVA</name>
<reference evidence="2 3" key="1">
    <citation type="journal article" date="2019" name="Commun. Biol.">
        <title>The bagworm genome reveals a unique fibroin gene that provides high tensile strength.</title>
        <authorList>
            <person name="Kono N."/>
            <person name="Nakamura H."/>
            <person name="Ohtoshi R."/>
            <person name="Tomita M."/>
            <person name="Numata K."/>
            <person name="Arakawa K."/>
        </authorList>
    </citation>
    <scope>NUCLEOTIDE SEQUENCE [LARGE SCALE GENOMIC DNA]</scope>
</reference>
<protein>
    <submittedName>
        <fullName evidence="2">Uncharacterized protein</fullName>
    </submittedName>
</protein>
<accession>A0A4C1XQI4</accession>
<organism evidence="2 3">
    <name type="scientific">Eumeta variegata</name>
    <name type="common">Bagworm moth</name>
    <name type="synonym">Eumeta japonica</name>
    <dbReference type="NCBI Taxonomy" id="151549"/>
    <lineage>
        <taxon>Eukaryota</taxon>
        <taxon>Metazoa</taxon>
        <taxon>Ecdysozoa</taxon>
        <taxon>Arthropoda</taxon>
        <taxon>Hexapoda</taxon>
        <taxon>Insecta</taxon>
        <taxon>Pterygota</taxon>
        <taxon>Neoptera</taxon>
        <taxon>Endopterygota</taxon>
        <taxon>Lepidoptera</taxon>
        <taxon>Glossata</taxon>
        <taxon>Ditrysia</taxon>
        <taxon>Tineoidea</taxon>
        <taxon>Psychidae</taxon>
        <taxon>Oiketicinae</taxon>
        <taxon>Eumeta</taxon>
    </lineage>
</organism>
<gene>
    <name evidence="2" type="ORF">EVAR_51290_1</name>
</gene>
<feature type="compositionally biased region" description="Pro residues" evidence="1">
    <location>
        <begin position="123"/>
        <end position="138"/>
    </location>
</feature>
<feature type="region of interest" description="Disordered" evidence="1">
    <location>
        <begin position="111"/>
        <end position="176"/>
    </location>
</feature>
<evidence type="ECO:0000256" key="1">
    <source>
        <dbReference type="SAM" id="MobiDB-lite"/>
    </source>
</evidence>
<evidence type="ECO:0000313" key="2">
    <source>
        <dbReference type="EMBL" id="GBP66121.1"/>
    </source>
</evidence>
<sequence>MSHRHVRDIETTRTERFPLSIHILWYNNRFRATLFKFVLEHRPPTIKFTKPVISVVSVGASSPKGEALEAIASARCKTVSVNSPLPLYAPHDSNTTGNFLEPELVAIAQANAGDPSKGGSRGPPQPAPSPNGDRPPPGTRRGRRHQFEPAYRNVSFERSRLTARSARLRTGTPYRN</sequence>
<proteinExistence type="predicted"/>
<dbReference type="EMBL" id="BGZK01000948">
    <property type="protein sequence ID" value="GBP66121.1"/>
    <property type="molecule type" value="Genomic_DNA"/>
</dbReference>
<keyword evidence="3" id="KW-1185">Reference proteome</keyword>
<evidence type="ECO:0000313" key="3">
    <source>
        <dbReference type="Proteomes" id="UP000299102"/>
    </source>
</evidence>
<dbReference type="Proteomes" id="UP000299102">
    <property type="component" value="Unassembled WGS sequence"/>
</dbReference>
<comment type="caution">
    <text evidence="2">The sequence shown here is derived from an EMBL/GenBank/DDBJ whole genome shotgun (WGS) entry which is preliminary data.</text>
</comment>
<dbReference type="AlphaFoldDB" id="A0A4C1XQI4"/>